<evidence type="ECO:0000256" key="1">
    <source>
        <dbReference type="ARBA" id="ARBA00010617"/>
    </source>
</evidence>
<evidence type="ECO:0000256" key="2">
    <source>
        <dbReference type="SAM" id="MobiDB-lite"/>
    </source>
</evidence>
<evidence type="ECO:0000313" key="3">
    <source>
        <dbReference type="EMBL" id="MBB5435052.1"/>
    </source>
</evidence>
<dbReference type="Gene3D" id="1.10.630.10">
    <property type="entry name" value="Cytochrome P450"/>
    <property type="match status" value="1"/>
</dbReference>
<dbReference type="PANTHER" id="PTHR46696:SF1">
    <property type="entry name" value="CYTOCHROME P450 YJIB-RELATED"/>
    <property type="match status" value="1"/>
</dbReference>
<dbReference type="RefSeq" id="WP_184396401.1">
    <property type="nucleotide sequence ID" value="NZ_BAAAJD010000008.1"/>
</dbReference>
<reference evidence="3 4" key="1">
    <citation type="submission" date="2020-08" db="EMBL/GenBank/DDBJ databases">
        <title>Sequencing the genomes of 1000 actinobacteria strains.</title>
        <authorList>
            <person name="Klenk H.-P."/>
        </authorList>
    </citation>
    <scope>NUCLEOTIDE SEQUENCE [LARGE SCALE GENOMIC DNA]</scope>
    <source>
        <strain evidence="3 4">DSM 44551</strain>
    </source>
</reference>
<comment type="similarity">
    <text evidence="1">Belongs to the cytochrome P450 family.</text>
</comment>
<dbReference type="AlphaFoldDB" id="A0A7W8QR21"/>
<dbReference type="PROSITE" id="PS00086">
    <property type="entry name" value="CYTOCHROME_P450"/>
    <property type="match status" value="1"/>
</dbReference>
<dbReference type="GO" id="GO:0004497">
    <property type="term" value="F:monooxygenase activity"/>
    <property type="evidence" value="ECO:0007669"/>
    <property type="project" value="InterPro"/>
</dbReference>
<dbReference type="PRINTS" id="PR00359">
    <property type="entry name" value="BP450"/>
</dbReference>
<protein>
    <submittedName>
        <fullName evidence="3">Cytochrome P450</fullName>
    </submittedName>
</protein>
<sequence length="469" mass="50625">MTESLNADAQSGGAPRCPLRDGAVPLYEHAGAASTGELWEELRARFGRVAPVLLEPDLPAWLLLGYEENLHVLRDRATYSRDTRRWNEIRDGRRVLGDGLRPTMAYRASALYADGAEHARLIAPINDALSRLSDARIKAEAADVADRLIDDFCEHGRADLIGDYAMMLPAMLMNRFFGLEDAYGYVLGELSAGIWLDDGARAAESAAQMRNYFGGLVQRKRVAPGDDVTSWMMAPEFGMSDAEMADQLVLLVGAAHLPTANLIGNVLRALLAEPVTAREFASGALPLGDAVNHVIWTEPPLQMLAARFPTRDVVVGGTPVAEGEPLIIGFAPAHTDPKLGRPSGAGGSALESGGNSAHLMWGAGEHRCPARSLAERVVELGVRRLLDRLPRLRAAVPADELTWAPALFSRGLVELPVLFDPVEAPQREAPVPPPAAPAGPAAPERPDDLLTRLLRWWQGSGRNRRAAKG</sequence>
<dbReference type="GO" id="GO:0020037">
    <property type="term" value="F:heme binding"/>
    <property type="evidence" value="ECO:0007669"/>
    <property type="project" value="InterPro"/>
</dbReference>
<organism evidence="3 4">
    <name type="scientific">Nocardiopsis composta</name>
    <dbReference type="NCBI Taxonomy" id="157465"/>
    <lineage>
        <taxon>Bacteria</taxon>
        <taxon>Bacillati</taxon>
        <taxon>Actinomycetota</taxon>
        <taxon>Actinomycetes</taxon>
        <taxon>Streptosporangiales</taxon>
        <taxon>Nocardiopsidaceae</taxon>
        <taxon>Nocardiopsis</taxon>
    </lineage>
</organism>
<dbReference type="InterPro" id="IPR002397">
    <property type="entry name" value="Cyt_P450_B"/>
</dbReference>
<keyword evidence="4" id="KW-1185">Reference proteome</keyword>
<dbReference type="EMBL" id="JACHDB010000001">
    <property type="protein sequence ID" value="MBB5435052.1"/>
    <property type="molecule type" value="Genomic_DNA"/>
</dbReference>
<name>A0A7W8QR21_9ACTN</name>
<feature type="region of interest" description="Disordered" evidence="2">
    <location>
        <begin position="425"/>
        <end position="446"/>
    </location>
</feature>
<proteinExistence type="inferred from homology"/>
<accession>A0A7W8QR21</accession>
<dbReference type="PANTHER" id="PTHR46696">
    <property type="entry name" value="P450, PUTATIVE (EUROFUNG)-RELATED"/>
    <property type="match status" value="1"/>
</dbReference>
<comment type="caution">
    <text evidence="3">The sequence shown here is derived from an EMBL/GenBank/DDBJ whole genome shotgun (WGS) entry which is preliminary data.</text>
</comment>
<dbReference type="InterPro" id="IPR017972">
    <property type="entry name" value="Cyt_P450_CS"/>
</dbReference>
<dbReference type="GO" id="GO:0016705">
    <property type="term" value="F:oxidoreductase activity, acting on paired donors, with incorporation or reduction of molecular oxygen"/>
    <property type="evidence" value="ECO:0007669"/>
    <property type="project" value="InterPro"/>
</dbReference>
<dbReference type="InterPro" id="IPR036396">
    <property type="entry name" value="Cyt_P450_sf"/>
</dbReference>
<gene>
    <name evidence="3" type="ORF">HDA36_005136</name>
</gene>
<dbReference type="Proteomes" id="UP000572635">
    <property type="component" value="Unassembled WGS sequence"/>
</dbReference>
<dbReference type="GO" id="GO:0005506">
    <property type="term" value="F:iron ion binding"/>
    <property type="evidence" value="ECO:0007669"/>
    <property type="project" value="InterPro"/>
</dbReference>
<evidence type="ECO:0000313" key="4">
    <source>
        <dbReference type="Proteomes" id="UP000572635"/>
    </source>
</evidence>
<dbReference type="SUPFAM" id="SSF48264">
    <property type="entry name" value="Cytochrome P450"/>
    <property type="match status" value="1"/>
</dbReference>